<proteinExistence type="predicted"/>
<dbReference type="Proteomes" id="UP001230426">
    <property type="component" value="Unassembled WGS sequence"/>
</dbReference>
<comment type="caution">
    <text evidence="1">The sequence shown here is derived from an EMBL/GenBank/DDBJ whole genome shotgun (WGS) entry which is preliminary data.</text>
</comment>
<organism evidence="1 2">
    <name type="scientific">Streptosporangium brasiliense</name>
    <dbReference type="NCBI Taxonomy" id="47480"/>
    <lineage>
        <taxon>Bacteria</taxon>
        <taxon>Bacillati</taxon>
        <taxon>Actinomycetota</taxon>
        <taxon>Actinomycetes</taxon>
        <taxon>Streptosporangiales</taxon>
        <taxon>Streptosporangiaceae</taxon>
        <taxon>Streptosporangium</taxon>
    </lineage>
</organism>
<sequence length="326" mass="35105">MDNQIIHDPIVPAAPVLPRNDPAGFPSLPPLPQPAVFDPMAPAPYDPMADAQHPAENPGVVSDVAAVMSSSINHTTIGAPAPDTITLPVPVVFNGVLVRTGRVRELTGYDEEELARAANSGIPERMPETLLQRGVVALGDTKPSPADLENLPVGVRDALLLAIRTATYGSEIHFEKLRCQRCSKDFELRYDLDDVPTTSLDETVPAVVSVALRRGGRAQARFATGADTKAILAAIRDRQINRAEQDTILLARTLTSLTDAHGAGIRLPNGEALDIARSMSMPDRSAILRALEDQRPGPRQEDATVTCPECEQETEVPLSLDVLFRD</sequence>
<evidence type="ECO:0000313" key="1">
    <source>
        <dbReference type="EMBL" id="MDP9870322.1"/>
    </source>
</evidence>
<dbReference type="Pfam" id="PF12322">
    <property type="entry name" value="T4_baseplate"/>
    <property type="match status" value="1"/>
</dbReference>
<gene>
    <name evidence="1" type="ORF">J2S55_009660</name>
</gene>
<reference evidence="1 2" key="1">
    <citation type="submission" date="2023-07" db="EMBL/GenBank/DDBJ databases">
        <title>Sequencing the genomes of 1000 actinobacteria strains.</title>
        <authorList>
            <person name="Klenk H.-P."/>
        </authorList>
    </citation>
    <scope>NUCLEOTIDE SEQUENCE [LARGE SCALE GENOMIC DNA]</scope>
    <source>
        <strain evidence="1 2">DSM 44109</strain>
    </source>
</reference>
<dbReference type="EMBL" id="JAUSRB010000004">
    <property type="protein sequence ID" value="MDP9870322.1"/>
    <property type="molecule type" value="Genomic_DNA"/>
</dbReference>
<name>A0ABT9RNA5_9ACTN</name>
<keyword evidence="2" id="KW-1185">Reference proteome</keyword>
<evidence type="ECO:0000313" key="2">
    <source>
        <dbReference type="Proteomes" id="UP001230426"/>
    </source>
</evidence>
<accession>A0ABT9RNA5</accession>
<dbReference type="InterPro" id="IPR024364">
    <property type="entry name" value="Baseplate_phage_T4-like"/>
</dbReference>
<protein>
    <submittedName>
        <fullName evidence="1">Uncharacterized protein</fullName>
    </submittedName>
</protein>
<dbReference type="RefSeq" id="WP_306876180.1">
    <property type="nucleotide sequence ID" value="NZ_JAUSRB010000004.1"/>
</dbReference>